<reference evidence="3" key="1">
    <citation type="submission" date="2016-10" db="EMBL/GenBank/DDBJ databases">
        <authorList>
            <person name="Varghese N."/>
            <person name="Submissions S."/>
        </authorList>
    </citation>
    <scope>NUCLEOTIDE SEQUENCE [LARGE SCALE GENOMIC DNA]</scope>
    <source>
        <strain evidence="3">BL47</strain>
    </source>
</reference>
<dbReference type="AlphaFoldDB" id="A0A1G9VA24"/>
<sequence>MRPTDDLAGRLRWLDKVATHARGLPDVPAPRAALLQAIIEWARSHDHGTQVLPREGTRPADTIDRELRALQEYVEQDRRARQQYSDLPQNTRADGSGEPVGPDWPFYE</sequence>
<dbReference type="Proteomes" id="UP000198704">
    <property type="component" value="Unassembled WGS sequence"/>
</dbReference>
<feature type="compositionally biased region" description="Polar residues" evidence="1">
    <location>
        <begin position="82"/>
        <end position="93"/>
    </location>
</feature>
<dbReference type="RefSeq" id="WP_091714108.1">
    <property type="nucleotide sequence ID" value="NZ_FNHS01000003.1"/>
</dbReference>
<name>A0A1G9VA24_9HYPH</name>
<keyword evidence="3" id="KW-1185">Reference proteome</keyword>
<evidence type="ECO:0000256" key="1">
    <source>
        <dbReference type="SAM" id="MobiDB-lite"/>
    </source>
</evidence>
<evidence type="ECO:0000313" key="2">
    <source>
        <dbReference type="EMBL" id="SDM69011.1"/>
    </source>
</evidence>
<dbReference type="EMBL" id="FNHS01000003">
    <property type="protein sequence ID" value="SDM69011.1"/>
    <property type="molecule type" value="Genomic_DNA"/>
</dbReference>
<dbReference type="STRING" id="582672.SAMN05216360_103120"/>
<organism evidence="2 3">
    <name type="scientific">Methylobacterium phyllostachyos</name>
    <dbReference type="NCBI Taxonomy" id="582672"/>
    <lineage>
        <taxon>Bacteria</taxon>
        <taxon>Pseudomonadati</taxon>
        <taxon>Pseudomonadota</taxon>
        <taxon>Alphaproteobacteria</taxon>
        <taxon>Hyphomicrobiales</taxon>
        <taxon>Methylobacteriaceae</taxon>
        <taxon>Methylobacterium</taxon>
    </lineage>
</organism>
<proteinExistence type="predicted"/>
<protein>
    <submittedName>
        <fullName evidence="2">Uncharacterized protein</fullName>
    </submittedName>
</protein>
<accession>A0A1G9VA24</accession>
<feature type="region of interest" description="Disordered" evidence="1">
    <location>
        <begin position="75"/>
        <end position="108"/>
    </location>
</feature>
<evidence type="ECO:0000313" key="3">
    <source>
        <dbReference type="Proteomes" id="UP000198704"/>
    </source>
</evidence>
<dbReference type="OrthoDB" id="8020661at2"/>
<gene>
    <name evidence="2" type="ORF">SAMN05216360_103120</name>
</gene>